<keyword evidence="2" id="KW-1185">Reference proteome</keyword>
<organism evidence="1 2">
    <name type="scientific">Punica granatum</name>
    <name type="common">Pomegranate</name>
    <dbReference type="NCBI Taxonomy" id="22663"/>
    <lineage>
        <taxon>Eukaryota</taxon>
        <taxon>Viridiplantae</taxon>
        <taxon>Streptophyta</taxon>
        <taxon>Embryophyta</taxon>
        <taxon>Tracheophyta</taxon>
        <taxon>Spermatophyta</taxon>
        <taxon>Magnoliopsida</taxon>
        <taxon>eudicotyledons</taxon>
        <taxon>Gunneridae</taxon>
        <taxon>Pentapetalae</taxon>
        <taxon>rosids</taxon>
        <taxon>malvids</taxon>
        <taxon>Myrtales</taxon>
        <taxon>Lythraceae</taxon>
        <taxon>Punica</taxon>
    </lineage>
</organism>
<dbReference type="InterPro" id="IPR043502">
    <property type="entry name" value="DNA/RNA_pol_sf"/>
</dbReference>
<dbReference type="PANTHER" id="PTHR24559:SF444">
    <property type="entry name" value="REVERSE TRANSCRIPTASE DOMAIN-CONTAINING PROTEIN"/>
    <property type="match status" value="1"/>
</dbReference>
<dbReference type="InterPro" id="IPR053134">
    <property type="entry name" value="RNA-dir_DNA_polymerase"/>
</dbReference>
<dbReference type="Gene3D" id="3.30.70.270">
    <property type="match status" value="1"/>
</dbReference>
<dbReference type="InterPro" id="IPR043128">
    <property type="entry name" value="Rev_trsase/Diguanyl_cyclase"/>
</dbReference>
<dbReference type="EMBL" id="PGOL01001567">
    <property type="protein sequence ID" value="PKI56811.1"/>
    <property type="molecule type" value="Genomic_DNA"/>
</dbReference>
<gene>
    <name evidence="1" type="ORF">CRG98_022769</name>
</gene>
<sequence>MPEIDPSIITHRFGIKEGVRPVVQKVRPLARGKLEAVKVEVQKLKKARFIREVRFQSWVANIVLVTKSNGKWRTCMNYTDFNKSYLKDAHSLSLIDQLVDSTLGSELLTFMDTYSRYNQIRMLPLDEEHTAFYIDNGVCCCKHRMNLEETFVKLRKYQMKLNLEKCAFGVQSGKLFGFMIIQRGIEANPENVQAILDMASLKSPYDV</sequence>
<evidence type="ECO:0000313" key="1">
    <source>
        <dbReference type="EMBL" id="PKI56811.1"/>
    </source>
</evidence>
<dbReference type="PANTHER" id="PTHR24559">
    <property type="entry name" value="TRANSPOSON TY3-I GAG-POL POLYPROTEIN"/>
    <property type="match status" value="1"/>
</dbReference>
<dbReference type="STRING" id="22663.A0A2I0JKL2"/>
<dbReference type="AlphaFoldDB" id="A0A2I0JKL2"/>
<proteinExistence type="predicted"/>
<dbReference type="Gene3D" id="3.10.10.10">
    <property type="entry name" value="HIV Type 1 Reverse Transcriptase, subunit A, domain 1"/>
    <property type="match status" value="1"/>
</dbReference>
<evidence type="ECO:0000313" key="2">
    <source>
        <dbReference type="Proteomes" id="UP000233551"/>
    </source>
</evidence>
<dbReference type="Proteomes" id="UP000233551">
    <property type="component" value="Unassembled WGS sequence"/>
</dbReference>
<dbReference type="OrthoDB" id="1928766at2759"/>
<dbReference type="CDD" id="cd01647">
    <property type="entry name" value="RT_LTR"/>
    <property type="match status" value="1"/>
</dbReference>
<reference evidence="1 2" key="1">
    <citation type="submission" date="2017-11" db="EMBL/GenBank/DDBJ databases">
        <title>De-novo sequencing of pomegranate (Punica granatum L.) genome.</title>
        <authorList>
            <person name="Akparov Z."/>
            <person name="Amiraslanov A."/>
            <person name="Hajiyeva S."/>
            <person name="Abbasov M."/>
            <person name="Kaur K."/>
            <person name="Hamwieh A."/>
            <person name="Solovyev V."/>
            <person name="Salamov A."/>
            <person name="Braich B."/>
            <person name="Kosarev P."/>
            <person name="Mahmoud A."/>
            <person name="Hajiyev E."/>
            <person name="Babayeva S."/>
            <person name="Izzatullayeva V."/>
            <person name="Mammadov A."/>
            <person name="Mammadov A."/>
            <person name="Sharifova S."/>
            <person name="Ojaghi J."/>
            <person name="Eynullazada K."/>
            <person name="Bayramov B."/>
            <person name="Abdulazimova A."/>
            <person name="Shahmuradov I."/>
        </authorList>
    </citation>
    <scope>NUCLEOTIDE SEQUENCE [LARGE SCALE GENOMIC DNA]</scope>
    <source>
        <strain evidence="2">cv. AG2017</strain>
        <tissue evidence="1">Leaf</tissue>
    </source>
</reference>
<accession>A0A2I0JKL2</accession>
<name>A0A2I0JKL2_PUNGR</name>
<protein>
    <submittedName>
        <fullName evidence="1">Uncharacterized protein</fullName>
    </submittedName>
</protein>
<dbReference type="GeneID" id="116204243"/>
<comment type="caution">
    <text evidence="1">The sequence shown here is derived from an EMBL/GenBank/DDBJ whole genome shotgun (WGS) entry which is preliminary data.</text>
</comment>
<dbReference type="SUPFAM" id="SSF56672">
    <property type="entry name" value="DNA/RNA polymerases"/>
    <property type="match status" value="1"/>
</dbReference>